<dbReference type="RefSeq" id="WP_242016723.1">
    <property type="nucleotide sequence ID" value="NZ_JAMPKM010000001.1"/>
</dbReference>
<sequence length="330" mass="36047">MADLDKNKNHDLNQKNDTHEPDANRDPLSGQPGAHPVGTGIGAAGIGTVGAVVGGVIGGPVGAVIGSAVGAVAGGLVGKSAAESVDPTVEDDYWRNNYNSRPYVEPGHTYDDYKPAYQTGYEGYGLHANTGRKFDEIEPDLRNHYETRQGNAGLGWDKAKHAARDAWDKVESKVKGSDSGDRDISGSNLTDRNLSAQNTQQVNLYEERLIADKTRVKTGEVNVGKRVETETTRVQVPVEKERIVVERTTPTNAGTAVPAGEADFREGEVARVEIYEEQADIHKEAVLREEVKIRKEVERDTVQAEEQIRREELDIDDQGRGIIDRSNPRI</sequence>
<organism evidence="3 4">
    <name type="scientific">Trichocoleus desertorum GB2-A4</name>
    <dbReference type="NCBI Taxonomy" id="2933944"/>
    <lineage>
        <taxon>Bacteria</taxon>
        <taxon>Bacillati</taxon>
        <taxon>Cyanobacteriota</taxon>
        <taxon>Cyanophyceae</taxon>
        <taxon>Leptolyngbyales</taxon>
        <taxon>Trichocoleusaceae</taxon>
        <taxon>Trichocoleus</taxon>
    </lineage>
</organism>
<reference evidence="3 4" key="1">
    <citation type="submission" date="2022-04" db="EMBL/GenBank/DDBJ databases">
        <title>Positive selection, recombination, and allopatry shape intraspecific diversity of widespread and dominant cyanobacteria.</title>
        <authorList>
            <person name="Wei J."/>
            <person name="Shu W."/>
            <person name="Hu C."/>
        </authorList>
    </citation>
    <scope>NUCLEOTIDE SEQUENCE [LARGE SCALE GENOMIC DNA]</scope>
    <source>
        <strain evidence="3 4">GB2-A4</strain>
    </source>
</reference>
<evidence type="ECO:0000313" key="4">
    <source>
        <dbReference type="Proteomes" id="UP001464891"/>
    </source>
</evidence>
<comment type="caution">
    <text evidence="3">The sequence shown here is derived from an EMBL/GenBank/DDBJ whole genome shotgun (WGS) entry which is preliminary data.</text>
</comment>
<feature type="domain" description="DUF2382" evidence="2">
    <location>
        <begin position="203"/>
        <end position="315"/>
    </location>
</feature>
<feature type="region of interest" description="Disordered" evidence="1">
    <location>
        <begin position="1"/>
        <end position="41"/>
    </location>
</feature>
<dbReference type="PANTHER" id="PTHR38463">
    <property type="entry name" value="STRESS RESPONSE PROTEIN YSNF"/>
    <property type="match status" value="1"/>
</dbReference>
<name>A0ABV0J1K9_9CYAN</name>
<dbReference type="Pfam" id="PF09557">
    <property type="entry name" value="DUF2382"/>
    <property type="match status" value="1"/>
</dbReference>
<proteinExistence type="predicted"/>
<evidence type="ECO:0000313" key="3">
    <source>
        <dbReference type="EMBL" id="MEP0815658.1"/>
    </source>
</evidence>
<accession>A0ABV0J1K9</accession>
<feature type="compositionally biased region" description="Basic and acidic residues" evidence="1">
    <location>
        <begin position="1"/>
        <end position="25"/>
    </location>
</feature>
<dbReference type="InterPro" id="IPR019060">
    <property type="entry name" value="DUF2382"/>
</dbReference>
<feature type="compositionally biased region" description="Basic and acidic residues" evidence="1">
    <location>
        <begin position="170"/>
        <end position="184"/>
    </location>
</feature>
<evidence type="ECO:0000259" key="2">
    <source>
        <dbReference type="Pfam" id="PF09557"/>
    </source>
</evidence>
<dbReference type="InterPro" id="IPR052967">
    <property type="entry name" value="Stress_Response_Assoc"/>
</dbReference>
<protein>
    <submittedName>
        <fullName evidence="3">YsnF/AvaK domain-containing protein</fullName>
    </submittedName>
</protein>
<dbReference type="NCBIfam" id="TIGR02271">
    <property type="entry name" value="YsnF/AvaK domain"/>
    <property type="match status" value="1"/>
</dbReference>
<dbReference type="Proteomes" id="UP001464891">
    <property type="component" value="Unassembled WGS sequence"/>
</dbReference>
<keyword evidence="4" id="KW-1185">Reference proteome</keyword>
<gene>
    <name evidence="3" type="ORF">NC998_00940</name>
</gene>
<feature type="region of interest" description="Disordered" evidence="1">
    <location>
        <begin position="170"/>
        <end position="195"/>
    </location>
</feature>
<evidence type="ECO:0000256" key="1">
    <source>
        <dbReference type="SAM" id="MobiDB-lite"/>
    </source>
</evidence>
<dbReference type="PANTHER" id="PTHR38463:SF1">
    <property type="entry name" value="STRESS RESPONSE PROTEIN YSNF"/>
    <property type="match status" value="1"/>
</dbReference>
<dbReference type="EMBL" id="JAMPKM010000001">
    <property type="protein sequence ID" value="MEP0815658.1"/>
    <property type="molecule type" value="Genomic_DNA"/>
</dbReference>